<evidence type="ECO:0000313" key="2">
    <source>
        <dbReference type="EMBL" id="TNM61983.1"/>
    </source>
</evidence>
<comment type="caution">
    <text evidence="2">The sequence shown here is derived from an EMBL/GenBank/DDBJ whole genome shotgun (WGS) entry which is preliminary data.</text>
</comment>
<sequence>MAKRPKRMFPPKSSAVLLCLSLTEQRQSEIYARLTASGHTLRLSQLQQVLDTLTSDGLVVTRRGWRGAYVHRLAEGEAVEVALNEAWAKAEKEQGRNEKSES</sequence>
<reference evidence="2 3" key="1">
    <citation type="submission" date="2019-06" db="EMBL/GenBank/DDBJ databases">
        <title>Genome sequence of Deinococcus radiopugnans ATCC 19172.</title>
        <authorList>
            <person name="Maclea K.S."/>
            <person name="Maynard C.R."/>
        </authorList>
    </citation>
    <scope>NUCLEOTIDE SEQUENCE [LARGE SCALE GENOMIC DNA]</scope>
    <source>
        <strain evidence="2 3">ATCC 19172</strain>
    </source>
</reference>
<gene>
    <name evidence="2" type="ORF">FHR04_20455</name>
    <name evidence="1" type="ORF">HNQ04_004175</name>
</gene>
<reference evidence="1 4" key="2">
    <citation type="submission" date="2020-08" db="EMBL/GenBank/DDBJ databases">
        <title>Genomic Encyclopedia of Type Strains, Phase IV (KMG-IV): sequencing the most valuable type-strain genomes for metagenomic binning, comparative biology and taxonomic classification.</title>
        <authorList>
            <person name="Goeker M."/>
        </authorList>
    </citation>
    <scope>NUCLEOTIDE SEQUENCE [LARGE SCALE GENOMIC DNA]</scope>
    <source>
        <strain evidence="1 4">DSM 12027</strain>
    </source>
</reference>
<dbReference type="EMBL" id="JACHEW010000050">
    <property type="protein sequence ID" value="MBB6018893.1"/>
    <property type="molecule type" value="Genomic_DNA"/>
</dbReference>
<organism evidence="2 3">
    <name type="scientific">Deinococcus radiopugnans ATCC 19172</name>
    <dbReference type="NCBI Taxonomy" id="585398"/>
    <lineage>
        <taxon>Bacteria</taxon>
        <taxon>Thermotogati</taxon>
        <taxon>Deinococcota</taxon>
        <taxon>Deinococci</taxon>
        <taxon>Deinococcales</taxon>
        <taxon>Deinococcaceae</taxon>
        <taxon>Deinococcus</taxon>
    </lineage>
</organism>
<keyword evidence="4" id="KW-1185">Reference proteome</keyword>
<evidence type="ECO:0000313" key="4">
    <source>
        <dbReference type="Proteomes" id="UP000629870"/>
    </source>
</evidence>
<dbReference type="AlphaFoldDB" id="A0A5C4XEP5"/>
<dbReference type="GO" id="GO:0003677">
    <property type="term" value="F:DNA binding"/>
    <property type="evidence" value="ECO:0007669"/>
    <property type="project" value="UniProtKB-KW"/>
</dbReference>
<dbReference type="Proteomes" id="UP000313988">
    <property type="component" value="Unassembled WGS sequence"/>
</dbReference>
<evidence type="ECO:0000313" key="1">
    <source>
        <dbReference type="EMBL" id="MBB6018893.1"/>
    </source>
</evidence>
<keyword evidence="1" id="KW-0238">DNA-binding</keyword>
<accession>A0A5C4XEP5</accession>
<name>A0A5C4XEP5_9DEIO</name>
<protein>
    <submittedName>
        <fullName evidence="1">DNA-binding PadR family transcriptional regulator</fullName>
    </submittedName>
</protein>
<dbReference type="Proteomes" id="UP000629870">
    <property type="component" value="Unassembled WGS sequence"/>
</dbReference>
<dbReference type="SUPFAM" id="SSF46785">
    <property type="entry name" value="Winged helix' DNA-binding domain"/>
    <property type="match status" value="1"/>
</dbReference>
<evidence type="ECO:0000313" key="3">
    <source>
        <dbReference type="Proteomes" id="UP000313988"/>
    </source>
</evidence>
<dbReference type="RefSeq" id="WP_139405024.1">
    <property type="nucleotide sequence ID" value="NZ_JACHEW010000050.1"/>
</dbReference>
<dbReference type="InterPro" id="IPR036390">
    <property type="entry name" value="WH_DNA-bd_sf"/>
</dbReference>
<dbReference type="EMBL" id="VDMO01000051">
    <property type="protein sequence ID" value="TNM61983.1"/>
    <property type="molecule type" value="Genomic_DNA"/>
</dbReference>
<proteinExistence type="predicted"/>